<protein>
    <submittedName>
        <fullName evidence="1">Unannotated protein</fullName>
    </submittedName>
</protein>
<organism evidence="1">
    <name type="scientific">freshwater metagenome</name>
    <dbReference type="NCBI Taxonomy" id="449393"/>
    <lineage>
        <taxon>unclassified sequences</taxon>
        <taxon>metagenomes</taxon>
        <taxon>ecological metagenomes</taxon>
    </lineage>
</organism>
<proteinExistence type="predicted"/>
<sequence>MPADTTCGGNPLIGRLFPSTKPVCLASASASVITRTIYLLPFLIPLAETTDSSLSCPNISEISLRSLRAVCAASNSTSTIILPAATCNPPAKRSKAETSALRQQGFVTESRPSSSFTASVIAIKSFRCM</sequence>
<reference evidence="1" key="1">
    <citation type="submission" date="2020-05" db="EMBL/GenBank/DDBJ databases">
        <authorList>
            <person name="Chiriac C."/>
            <person name="Salcher M."/>
            <person name="Ghai R."/>
            <person name="Kavagutti S V."/>
        </authorList>
    </citation>
    <scope>NUCLEOTIDE SEQUENCE</scope>
</reference>
<name>A0A6J6MF02_9ZZZZ</name>
<dbReference type="EMBL" id="CAEZXF010000022">
    <property type="protein sequence ID" value="CAB4672817.1"/>
    <property type="molecule type" value="Genomic_DNA"/>
</dbReference>
<dbReference type="AlphaFoldDB" id="A0A6J6MF02"/>
<evidence type="ECO:0000313" key="1">
    <source>
        <dbReference type="EMBL" id="CAB4672817.1"/>
    </source>
</evidence>
<accession>A0A6J6MF02</accession>
<gene>
    <name evidence="1" type="ORF">UFOPK2355_00169</name>
</gene>